<dbReference type="Gene3D" id="3.30.70.260">
    <property type="match status" value="1"/>
</dbReference>
<dbReference type="SUPFAM" id="SSF55021">
    <property type="entry name" value="ACT-like"/>
    <property type="match status" value="1"/>
</dbReference>
<dbReference type="Pfam" id="PF00005">
    <property type="entry name" value="ABC_tran"/>
    <property type="match status" value="1"/>
</dbReference>
<keyword evidence="8 13" id="KW-0067">ATP-binding</keyword>
<dbReference type="GO" id="GO:0005886">
    <property type="term" value="C:plasma membrane"/>
    <property type="evidence" value="ECO:0007669"/>
    <property type="project" value="UniProtKB-SubCell"/>
</dbReference>
<keyword evidence="9" id="KW-1278">Translocase</keyword>
<dbReference type="InterPro" id="IPR041701">
    <property type="entry name" value="MetN_ABC"/>
</dbReference>
<dbReference type="Proteomes" id="UP000018438">
    <property type="component" value="Unassembled WGS sequence"/>
</dbReference>
<dbReference type="AlphaFoldDB" id="N8XW91"/>
<dbReference type="EMBL" id="APPI01000016">
    <property type="protein sequence ID" value="ENV13324.1"/>
    <property type="molecule type" value="Genomic_DNA"/>
</dbReference>
<evidence type="ECO:0000256" key="2">
    <source>
        <dbReference type="ARBA" id="ARBA00004417"/>
    </source>
</evidence>
<dbReference type="InterPro" id="IPR027417">
    <property type="entry name" value="P-loop_NTPase"/>
</dbReference>
<dbReference type="InterPro" id="IPR003439">
    <property type="entry name" value="ABC_transporter-like_ATP-bd"/>
</dbReference>
<dbReference type="Gene3D" id="3.40.50.300">
    <property type="entry name" value="P-loop containing nucleotide triphosphate hydrolases"/>
    <property type="match status" value="1"/>
</dbReference>
<comment type="similarity">
    <text evidence="3">Belongs to the ABC transporter superfamily.</text>
</comment>
<evidence type="ECO:0000256" key="3">
    <source>
        <dbReference type="ARBA" id="ARBA00005417"/>
    </source>
</evidence>
<dbReference type="PATRIC" id="fig|1217675.3.peg.1921"/>
<dbReference type="GO" id="GO:0006865">
    <property type="term" value="P:amino acid transport"/>
    <property type="evidence" value="ECO:0007669"/>
    <property type="project" value="UniProtKB-KW"/>
</dbReference>
<feature type="domain" description="ABC transporter" evidence="12">
    <location>
        <begin position="33"/>
        <end position="272"/>
    </location>
</feature>
<dbReference type="InterPro" id="IPR045865">
    <property type="entry name" value="ACT-like_dom_sf"/>
</dbReference>
<keyword evidence="10" id="KW-0029">Amino-acid transport</keyword>
<evidence type="ECO:0000256" key="6">
    <source>
        <dbReference type="ARBA" id="ARBA00022475"/>
    </source>
</evidence>
<dbReference type="HOGENOM" id="CLU_000604_1_3_6"/>
<comment type="subcellular location">
    <subcellularLocation>
        <location evidence="2">Cell inner membrane</location>
        <topology evidence="2">Peripheral membrane protein</topology>
    </subcellularLocation>
</comment>
<dbReference type="GO" id="GO:0016887">
    <property type="term" value="F:ATP hydrolysis activity"/>
    <property type="evidence" value="ECO:0007669"/>
    <property type="project" value="InterPro"/>
</dbReference>
<dbReference type="FunFam" id="3.40.50.300:FF:000056">
    <property type="entry name" value="Cell division ATP-binding protein FtsE"/>
    <property type="match status" value="1"/>
</dbReference>
<comment type="function">
    <text evidence="1">Part of the ABC transporter FtsEX involved in cellular division. Important for assembly or stability of the septal ring.</text>
</comment>
<dbReference type="CDD" id="cd03258">
    <property type="entry name" value="ABC_MetN_methionine_transporter"/>
    <property type="match status" value="1"/>
</dbReference>
<gene>
    <name evidence="13" type="ORF">F965_01997</name>
</gene>
<evidence type="ECO:0000256" key="10">
    <source>
        <dbReference type="ARBA" id="ARBA00022970"/>
    </source>
</evidence>
<dbReference type="GO" id="GO:0005524">
    <property type="term" value="F:ATP binding"/>
    <property type="evidence" value="ECO:0007669"/>
    <property type="project" value="UniProtKB-KW"/>
</dbReference>
<dbReference type="PANTHER" id="PTHR43166">
    <property type="entry name" value="AMINO ACID IMPORT ATP-BINDING PROTEIN"/>
    <property type="match status" value="1"/>
</dbReference>
<dbReference type="SUPFAM" id="SSF52540">
    <property type="entry name" value="P-loop containing nucleoside triphosphate hydrolases"/>
    <property type="match status" value="1"/>
</dbReference>
<dbReference type="PROSITE" id="PS50893">
    <property type="entry name" value="ABC_TRANSPORTER_2"/>
    <property type="match status" value="1"/>
</dbReference>
<evidence type="ECO:0000256" key="7">
    <source>
        <dbReference type="ARBA" id="ARBA00022741"/>
    </source>
</evidence>
<dbReference type="SMART" id="SM00382">
    <property type="entry name" value="AAA"/>
    <property type="match status" value="1"/>
</dbReference>
<evidence type="ECO:0000256" key="5">
    <source>
        <dbReference type="ARBA" id="ARBA00022448"/>
    </source>
</evidence>
<evidence type="ECO:0000256" key="4">
    <source>
        <dbReference type="ARBA" id="ARBA00020019"/>
    </source>
</evidence>
<keyword evidence="6" id="KW-1003">Cell membrane</keyword>
<evidence type="ECO:0000256" key="9">
    <source>
        <dbReference type="ARBA" id="ARBA00022967"/>
    </source>
</evidence>
<evidence type="ECO:0000259" key="12">
    <source>
        <dbReference type="PROSITE" id="PS50893"/>
    </source>
</evidence>
<keyword evidence="11" id="KW-0472">Membrane</keyword>
<protein>
    <recommendedName>
        <fullName evidence="4">Cell division ATP-binding protein FtsE</fullName>
    </recommendedName>
</protein>
<dbReference type="PROSITE" id="PS00211">
    <property type="entry name" value="ABC_TRANSPORTER_1"/>
    <property type="match status" value="1"/>
</dbReference>
<evidence type="ECO:0000256" key="1">
    <source>
        <dbReference type="ARBA" id="ARBA00002579"/>
    </source>
</evidence>
<proteinExistence type="inferred from homology"/>
<dbReference type="InterPro" id="IPR017871">
    <property type="entry name" value="ABC_transporter-like_CS"/>
</dbReference>
<sequence length="374" mass="41596">MLTLVRSSGSQAGNKENTMVSFGSQVAFSVPHIKIRNLNKYYEVQGKSVHALKNINLDIPESKIFGIIGKSGAGKSSLLRTLNGLEQISEGHIHIHQQDLAGLSHAELIQLRQRIGMIFQHFNLMSAKTAWENVALPLKVANYKKSDIDARVNEVLQLVGLSEKAQSYPSQLSGGQKQRVGIARALVHHPEILLCDEATSALDPESTSVVLSLLKEINQKLGITIVLITHEMQVIREICDQVVVIEKGEVVEAGEVWSVFSNPQQQITQELLNLEQLELPFSISPEVTTDTTHSIIKLRYASSVQYSPDLKMIFEQFEHPVHLYQSHIDSIQNHLIGSLIVAVADLNLDTDLLQQKLKQHIAQIEVIGYARPTH</sequence>
<dbReference type="InterPro" id="IPR003593">
    <property type="entry name" value="AAA+_ATPase"/>
</dbReference>
<evidence type="ECO:0000313" key="13">
    <source>
        <dbReference type="EMBL" id="ENV13324.1"/>
    </source>
</evidence>
<accession>N8XW91</accession>
<keyword evidence="5" id="KW-0813">Transport</keyword>
<dbReference type="PANTHER" id="PTHR43166:SF30">
    <property type="entry name" value="METHIONINE IMPORT ATP-BINDING PROTEIN METN"/>
    <property type="match status" value="1"/>
</dbReference>
<keyword evidence="7" id="KW-0547">Nucleotide-binding</keyword>
<reference evidence="13 14" key="1">
    <citation type="submission" date="2013-02" db="EMBL/GenBank/DDBJ databases">
        <title>The Genome Sequence of Acinetobacter schindleri NIPH 900.</title>
        <authorList>
            <consortium name="The Broad Institute Genome Sequencing Platform"/>
            <consortium name="The Broad Institute Genome Sequencing Center for Infectious Disease"/>
            <person name="Cerqueira G."/>
            <person name="Feldgarden M."/>
            <person name="Courvalin P."/>
            <person name="Perichon B."/>
            <person name="Grillot-Courvalin C."/>
            <person name="Clermont D."/>
            <person name="Rocha E."/>
            <person name="Yoon E.-J."/>
            <person name="Nemec A."/>
            <person name="Walker B."/>
            <person name="Young S.K."/>
            <person name="Zeng Q."/>
            <person name="Gargeya S."/>
            <person name="Fitzgerald M."/>
            <person name="Haas B."/>
            <person name="Abouelleil A."/>
            <person name="Alvarado L."/>
            <person name="Arachchi H.M."/>
            <person name="Berlin A.M."/>
            <person name="Chapman S.B."/>
            <person name="Dewar J."/>
            <person name="Goldberg J."/>
            <person name="Griggs A."/>
            <person name="Gujja S."/>
            <person name="Hansen M."/>
            <person name="Howarth C."/>
            <person name="Imamovic A."/>
            <person name="Larimer J."/>
            <person name="McCowan C."/>
            <person name="Murphy C."/>
            <person name="Neiman D."/>
            <person name="Pearson M."/>
            <person name="Priest M."/>
            <person name="Roberts A."/>
            <person name="Saif S."/>
            <person name="Shea T."/>
            <person name="Sisk P."/>
            <person name="Sykes S."/>
            <person name="Wortman J."/>
            <person name="Nusbaum C."/>
            <person name="Birren B."/>
        </authorList>
    </citation>
    <scope>NUCLEOTIDE SEQUENCE [LARGE SCALE GENOMIC DNA]</scope>
    <source>
        <strain evidence="13 14">NIPH 900</strain>
    </source>
</reference>
<organism evidence="13 14">
    <name type="scientific">Acinetobacter schindleri NIPH 900</name>
    <dbReference type="NCBI Taxonomy" id="1217675"/>
    <lineage>
        <taxon>Bacteria</taxon>
        <taxon>Pseudomonadati</taxon>
        <taxon>Pseudomonadota</taxon>
        <taxon>Gammaproteobacteria</taxon>
        <taxon>Moraxellales</taxon>
        <taxon>Moraxellaceae</taxon>
        <taxon>Acinetobacter</taxon>
    </lineage>
</organism>
<dbReference type="InterPro" id="IPR050086">
    <property type="entry name" value="MetN_ABC_transporter-like"/>
</dbReference>
<name>N8XW91_9GAMM</name>
<evidence type="ECO:0000313" key="14">
    <source>
        <dbReference type="Proteomes" id="UP000018438"/>
    </source>
</evidence>
<keyword evidence="14" id="KW-1185">Reference proteome</keyword>
<evidence type="ECO:0000256" key="11">
    <source>
        <dbReference type="ARBA" id="ARBA00023136"/>
    </source>
</evidence>
<evidence type="ECO:0000256" key="8">
    <source>
        <dbReference type="ARBA" id="ARBA00022840"/>
    </source>
</evidence>
<comment type="caution">
    <text evidence="13">The sequence shown here is derived from an EMBL/GenBank/DDBJ whole genome shotgun (WGS) entry which is preliminary data.</text>
</comment>